<proteinExistence type="predicted"/>
<accession>W8TH48</accession>
<name>W8TH48_PEPAC</name>
<protein>
    <submittedName>
        <fullName evidence="1">ATP/GTP-binding protein</fullName>
    </submittedName>
</protein>
<sequence length="235" mass="26302">MHSEKSGGLQVIKEDKRVRIITGHYGSGKTEFAVNYVIRLREMVEGQVAIADLDVVNPYFRTREKKELLEAKGIQVIDSSINGRCVDVPALSPAIVAPLRNSTYNYVVDLGGDHVGSRAFARFVGDLDKTDYDLFFVINANREETTTPEGVLEHIGKIEYTTGIKVTGLINNTHLVRETTVEDVLKGQELAKEVSKALNIPIRYISCMEHIAKELPEGLEGEVLPIDMIMREEWM</sequence>
<dbReference type="InterPro" id="IPR027417">
    <property type="entry name" value="P-loop_NTPase"/>
</dbReference>
<dbReference type="SUPFAM" id="SSF52540">
    <property type="entry name" value="P-loop containing nucleoside triphosphate hydrolases"/>
    <property type="match status" value="1"/>
</dbReference>
<dbReference type="AlphaFoldDB" id="W8TH48"/>
<evidence type="ECO:0000313" key="2">
    <source>
        <dbReference type="Proteomes" id="UP000019591"/>
    </source>
</evidence>
<organism evidence="1 2">
    <name type="scientific">Peptoclostridium acidaminophilum DSM 3953</name>
    <dbReference type="NCBI Taxonomy" id="1286171"/>
    <lineage>
        <taxon>Bacteria</taxon>
        <taxon>Bacillati</taxon>
        <taxon>Bacillota</taxon>
        <taxon>Clostridia</taxon>
        <taxon>Peptostreptococcales</taxon>
        <taxon>Peptoclostridiaceae</taxon>
        <taxon>Peptoclostridium</taxon>
    </lineage>
</organism>
<dbReference type="HOGENOM" id="CLU_084710_0_0_9"/>
<dbReference type="STRING" id="1286171.EAL2_c18410"/>
<dbReference type="KEGG" id="eac:EAL2_c18410"/>
<reference evidence="1 2" key="1">
    <citation type="journal article" date="2014" name="Genome Announc.">
        <title>Complete Genome Sequence of Amino Acid-Utilizing Eubacterium acidaminophilum al-2 (DSM 3953).</title>
        <authorList>
            <person name="Poehlein A."/>
            <person name="Andreesen J.R."/>
            <person name="Daniel R."/>
        </authorList>
    </citation>
    <scope>NUCLEOTIDE SEQUENCE [LARGE SCALE GENOMIC DNA]</scope>
    <source>
        <strain evidence="1 2">DSM 3953</strain>
    </source>
</reference>
<dbReference type="PATRIC" id="fig|1286171.3.peg.1800"/>
<keyword evidence="2" id="KW-1185">Reference proteome</keyword>
<gene>
    <name evidence="1" type="ORF">EAL2_c18410</name>
</gene>
<dbReference type="Proteomes" id="UP000019591">
    <property type="component" value="Chromosome"/>
</dbReference>
<dbReference type="eggNOG" id="COG0455">
    <property type="taxonomic scope" value="Bacteria"/>
</dbReference>
<evidence type="ECO:0000313" key="1">
    <source>
        <dbReference type="EMBL" id="AHM57133.1"/>
    </source>
</evidence>
<dbReference type="EMBL" id="CP007452">
    <property type="protein sequence ID" value="AHM57133.1"/>
    <property type="molecule type" value="Genomic_DNA"/>
</dbReference>